<comment type="caution">
    <text evidence="3">The sequence shown here is derived from an EMBL/GenBank/DDBJ whole genome shotgun (WGS) entry which is preliminary data.</text>
</comment>
<feature type="signal peptide" evidence="2">
    <location>
        <begin position="1"/>
        <end position="36"/>
    </location>
</feature>
<feature type="chain" id="PRO_5014370641" evidence="2">
    <location>
        <begin position="37"/>
        <end position="406"/>
    </location>
</feature>
<name>A0A2K1PZA7_9GAMM</name>
<dbReference type="AlphaFoldDB" id="A0A2K1PZA7"/>
<dbReference type="OrthoDB" id="121499at2"/>
<dbReference type="Proteomes" id="UP000236220">
    <property type="component" value="Unassembled WGS sequence"/>
</dbReference>
<evidence type="ECO:0000256" key="1">
    <source>
        <dbReference type="SAM" id="MobiDB-lite"/>
    </source>
</evidence>
<feature type="compositionally biased region" description="Basic and acidic residues" evidence="1">
    <location>
        <begin position="392"/>
        <end position="406"/>
    </location>
</feature>
<evidence type="ECO:0000256" key="2">
    <source>
        <dbReference type="SAM" id="SignalP"/>
    </source>
</evidence>
<evidence type="ECO:0000313" key="3">
    <source>
        <dbReference type="EMBL" id="PNS08125.1"/>
    </source>
</evidence>
<dbReference type="Pfam" id="PF12779">
    <property type="entry name" value="WXXGXW"/>
    <property type="match status" value="2"/>
</dbReference>
<feature type="compositionally biased region" description="Pro residues" evidence="1">
    <location>
        <begin position="340"/>
        <end position="364"/>
    </location>
</feature>
<dbReference type="RefSeq" id="WP_103075746.1">
    <property type="nucleotide sequence ID" value="NZ_NPZB01000002.1"/>
</dbReference>
<gene>
    <name evidence="3" type="ORF">Lysil_2301</name>
</gene>
<feature type="region of interest" description="Disordered" evidence="1">
    <location>
        <begin position="246"/>
        <end position="406"/>
    </location>
</feature>
<protein>
    <submittedName>
        <fullName evidence="3">YXWGXW repeat (2 copies)</fullName>
    </submittedName>
</protein>
<feature type="compositionally biased region" description="Low complexity" evidence="1">
    <location>
        <begin position="311"/>
        <end position="323"/>
    </location>
</feature>
<sequence length="406" mass="45144">MSKSIVASPPRKPLAKSLLAGLAMGTALMLSHPAKAGISISVNFAPPPLLVYEQPMIPASGYLWIPGYWAWDDNYGDYYWVPGQWVQPPFAGALWTPGYWAWRGGGYFFHRGYWGPVVGYYGGINYGFGYFGGDYVGGYWNRGVFNYNRGYNHIDNRIVNVYNNNTTIINKTVINNNRVSYNGGPGGVTAQPTGQQRQAERLRHWDAVPEQRTAMQQAHEDRTARYGFNHGQAEKMQWHGVLPPQAALASQQTHVQNRDNRPAQQRPMPQGQAPRNASPTDGVTAAQLHQPRTEHAANQPMPDGSQPPRHPQQWQGAHQQAPQDRQPPMNGDERRMAARPPMPTHAPPQPHMQPAPTRMPPPHQPHMQAAVMHAPPAPHPAPPQQAHGGGGDPHHDRRDHHDNNGN</sequence>
<dbReference type="EMBL" id="NPZB01000002">
    <property type="protein sequence ID" value="PNS08125.1"/>
    <property type="molecule type" value="Genomic_DNA"/>
</dbReference>
<keyword evidence="2" id="KW-0732">Signal</keyword>
<reference evidence="3 4" key="1">
    <citation type="submission" date="2017-08" db="EMBL/GenBank/DDBJ databases">
        <title>Lysobacter sylvestris genome.</title>
        <authorList>
            <person name="Zhang D.-C."/>
            <person name="Albuquerque L."/>
            <person name="Franca L."/>
            <person name="Froufe H.J.C."/>
            <person name="Barroso C."/>
            <person name="Egas C."/>
            <person name="Da Costa M."/>
            <person name="Margesin R."/>
        </authorList>
    </citation>
    <scope>NUCLEOTIDE SEQUENCE [LARGE SCALE GENOMIC DNA]</scope>
    <source>
        <strain evidence="3 4">AM20-91</strain>
    </source>
</reference>
<keyword evidence="4" id="KW-1185">Reference proteome</keyword>
<evidence type="ECO:0000313" key="4">
    <source>
        <dbReference type="Proteomes" id="UP000236220"/>
    </source>
</evidence>
<accession>A0A2K1PZA7</accession>
<dbReference type="InterPro" id="IPR024447">
    <property type="entry name" value="YXWGXW_rpt"/>
</dbReference>
<organism evidence="3 4">
    <name type="scientific">Solilutibacter silvestris</name>
    <dbReference type="NCBI Taxonomy" id="1645665"/>
    <lineage>
        <taxon>Bacteria</taxon>
        <taxon>Pseudomonadati</taxon>
        <taxon>Pseudomonadota</taxon>
        <taxon>Gammaproteobacteria</taxon>
        <taxon>Lysobacterales</taxon>
        <taxon>Lysobacteraceae</taxon>
        <taxon>Solilutibacter</taxon>
    </lineage>
</organism>
<proteinExistence type="predicted"/>